<accession>A0A7W6HL34</accession>
<dbReference type="Pfam" id="PF20282">
    <property type="entry name" value="CTD6"/>
    <property type="match status" value="1"/>
</dbReference>
<protein>
    <recommendedName>
        <fullName evidence="2">ABC-three component systems C-terminal domain-containing protein</fullName>
    </recommendedName>
</protein>
<gene>
    <name evidence="3" type="ORF">GGQ71_001441</name>
</gene>
<evidence type="ECO:0000259" key="2">
    <source>
        <dbReference type="Pfam" id="PF20282"/>
    </source>
</evidence>
<feature type="region of interest" description="Disordered" evidence="1">
    <location>
        <begin position="1"/>
        <end position="35"/>
    </location>
</feature>
<dbReference type="AlphaFoldDB" id="A0A7W6HL34"/>
<sequence length="403" mass="45373">MDQVTQQNAAMVEETSAASAKCEAPLGAQSGRSRRRPLRHRILNSRLHQGIDFQCCRLLKNMPEREESAVKSNLSYSRNILAMEDKELEVFVHRCVARQIKKYPDHHIFGNANDLGRDAVGFRTLNRHDSDWDNYQCKMLSQRVNDAMIHEEIAKILFHASEGAFTPPAAYFFVAPKGFNRKAEKLLFSPSSFKQQMIGEWDARCAKRIRRGPPVVLTDKLRAVIEAYEFQNIAGIDLPKILTMDDINLVLADAFGDDPGEAPSGVVPTDISANETYVQQLIGIYSDSEGQPFANAAEVLRHASHGPDLTMQRRRYFEADAFRRHFRDNIDVQHIEKFTDEVLYGVFDVHSQATGLGQVRNVMSAAGSLPVSGIFGRHNRASILVKQGTCHHLANDGVMPWKR</sequence>
<feature type="domain" description="ABC-three component systems C-terminal" evidence="2">
    <location>
        <begin position="275"/>
        <end position="401"/>
    </location>
</feature>
<name>A0A7W6HL34_9HYPH</name>
<organism evidence="3 4">
    <name type="scientific">Allorhizobium taibaishanense</name>
    <dbReference type="NCBI Taxonomy" id="887144"/>
    <lineage>
        <taxon>Bacteria</taxon>
        <taxon>Pseudomonadati</taxon>
        <taxon>Pseudomonadota</taxon>
        <taxon>Alphaproteobacteria</taxon>
        <taxon>Hyphomicrobiales</taxon>
        <taxon>Rhizobiaceae</taxon>
        <taxon>Rhizobium/Agrobacterium group</taxon>
        <taxon>Allorhizobium</taxon>
    </lineage>
</organism>
<dbReference type="InterPro" id="IPR046914">
    <property type="entry name" value="ABC-3C_CTD6"/>
</dbReference>
<evidence type="ECO:0000313" key="4">
    <source>
        <dbReference type="Proteomes" id="UP000544107"/>
    </source>
</evidence>
<reference evidence="3 4" key="1">
    <citation type="submission" date="2020-08" db="EMBL/GenBank/DDBJ databases">
        <title>Genomic Encyclopedia of Type Strains, Phase IV (KMG-IV): sequencing the most valuable type-strain genomes for metagenomic binning, comparative biology and taxonomic classification.</title>
        <authorList>
            <person name="Goeker M."/>
        </authorList>
    </citation>
    <scope>NUCLEOTIDE SEQUENCE [LARGE SCALE GENOMIC DNA]</scope>
    <source>
        <strain evidence="3 4">DSM 100021</strain>
    </source>
</reference>
<dbReference type="Proteomes" id="UP000544107">
    <property type="component" value="Unassembled WGS sequence"/>
</dbReference>
<evidence type="ECO:0000256" key="1">
    <source>
        <dbReference type="SAM" id="MobiDB-lite"/>
    </source>
</evidence>
<comment type="caution">
    <text evidence="3">The sequence shown here is derived from an EMBL/GenBank/DDBJ whole genome shotgun (WGS) entry which is preliminary data.</text>
</comment>
<proteinExistence type="predicted"/>
<dbReference type="EMBL" id="JACIED010000002">
    <property type="protein sequence ID" value="MBB4007178.1"/>
    <property type="molecule type" value="Genomic_DNA"/>
</dbReference>
<evidence type="ECO:0000313" key="3">
    <source>
        <dbReference type="EMBL" id="MBB4007178.1"/>
    </source>
</evidence>